<dbReference type="OrthoDB" id="4281720at2"/>
<dbReference type="Pfam" id="PF13333">
    <property type="entry name" value="rve_2"/>
    <property type="match status" value="1"/>
</dbReference>
<evidence type="ECO:0000313" key="3">
    <source>
        <dbReference type="Proteomes" id="UP000325787"/>
    </source>
</evidence>
<evidence type="ECO:0000259" key="1">
    <source>
        <dbReference type="Pfam" id="PF13333"/>
    </source>
</evidence>
<feature type="domain" description="Integrase catalytic" evidence="1">
    <location>
        <begin position="9"/>
        <end position="44"/>
    </location>
</feature>
<proteinExistence type="predicted"/>
<dbReference type="EMBL" id="CP034550">
    <property type="protein sequence ID" value="QFZ24756.1"/>
    <property type="molecule type" value="Genomic_DNA"/>
</dbReference>
<dbReference type="InterPro" id="IPR001584">
    <property type="entry name" value="Integrase_cat-core"/>
</dbReference>
<dbReference type="Proteomes" id="UP000325787">
    <property type="component" value="Chromosome"/>
</dbReference>
<accession>A0A5Q0HEN9</accession>
<reference evidence="3" key="1">
    <citation type="journal article" date="2021" name="Curr. Microbiol.">
        <title>Complete genome of nocamycin-producing strain Saccharothrix syringae NRRL B-16468 reveals the biosynthetic potential for secondary metabolites.</title>
        <authorList>
            <person name="Mo X."/>
            <person name="Yang S."/>
        </authorList>
    </citation>
    <scope>NUCLEOTIDE SEQUENCE [LARGE SCALE GENOMIC DNA]</scope>
    <source>
        <strain evidence="3">ATCC 51364 / DSM 43886 / JCM 6844 / KCTC 9398 / NBRC 14523 / NRRL B-16468 / INA 2240</strain>
    </source>
</reference>
<evidence type="ECO:0000313" key="2">
    <source>
        <dbReference type="EMBL" id="QFZ24756.1"/>
    </source>
</evidence>
<gene>
    <name evidence="2" type="ORF">EKG83_38055</name>
</gene>
<dbReference type="AlphaFoldDB" id="A0A5Q0HEN9"/>
<name>A0A5Q0HEN9_SACSY</name>
<protein>
    <recommendedName>
        <fullName evidence="1">Integrase catalytic domain-containing protein</fullName>
    </recommendedName>
</protein>
<keyword evidence="3" id="KW-1185">Reference proteome</keyword>
<sequence length="56" mass="6411">MDFHGDWKNATGVTLAMMEWVAWYNSERLHSFCGNSPSVEYEEKFHRTAVDTGTAV</sequence>
<dbReference type="KEGG" id="ssyi:EKG83_38055"/>
<organism evidence="2 3">
    <name type="scientific">Saccharothrix syringae</name>
    <name type="common">Nocardiopsis syringae</name>
    <dbReference type="NCBI Taxonomy" id="103733"/>
    <lineage>
        <taxon>Bacteria</taxon>
        <taxon>Bacillati</taxon>
        <taxon>Actinomycetota</taxon>
        <taxon>Actinomycetes</taxon>
        <taxon>Pseudonocardiales</taxon>
        <taxon>Pseudonocardiaceae</taxon>
        <taxon>Saccharothrix</taxon>
    </lineage>
</organism>